<feature type="binding site" evidence="8">
    <location>
        <position position="259"/>
    </location>
    <ligand>
        <name>FAD</name>
        <dbReference type="ChEBI" id="CHEBI:57692"/>
    </ligand>
</feature>
<dbReference type="PROSITE" id="PS51645">
    <property type="entry name" value="PHR_CRY_ALPHA_BETA"/>
    <property type="match status" value="1"/>
</dbReference>
<keyword evidence="13" id="KW-1185">Reference proteome</keyword>
<feature type="binding site" evidence="8">
    <location>
        <begin position="359"/>
        <end position="361"/>
    </location>
    <ligand>
        <name>FAD</name>
        <dbReference type="ChEBI" id="CHEBI:57692"/>
    </ligand>
</feature>
<dbReference type="SUPFAM" id="SSF48173">
    <property type="entry name" value="Cryptochrome/photolyase FAD-binding domain"/>
    <property type="match status" value="1"/>
</dbReference>
<protein>
    <recommendedName>
        <fullName evidence="3">Deoxyribodipyrimidine photo-lyase</fullName>
        <ecNumber evidence="2">4.1.99.3</ecNumber>
    </recommendedName>
</protein>
<dbReference type="InterPro" id="IPR002081">
    <property type="entry name" value="Cryptochrome/DNA_photolyase_1"/>
</dbReference>
<feature type="site" description="Electron transfer via tryptophanyl radical" evidence="9">
    <location>
        <position position="346"/>
    </location>
</feature>
<dbReference type="FunFam" id="1.10.579.10:FF:000003">
    <property type="entry name" value="Deoxyribodipyrimidine photo-lyase"/>
    <property type="match status" value="1"/>
</dbReference>
<keyword evidence="12" id="KW-0456">Lyase</keyword>
<evidence type="ECO:0000256" key="9">
    <source>
        <dbReference type="PIRSR" id="PIRSR602081-2"/>
    </source>
</evidence>
<feature type="site" description="Electron transfer via tryptophanyl radical" evidence="9">
    <location>
        <position position="293"/>
    </location>
</feature>
<dbReference type="EMBL" id="PDJQ01000001">
    <property type="protein sequence ID" value="PFG72869.1"/>
    <property type="molecule type" value="Genomic_DNA"/>
</dbReference>
<evidence type="ECO:0000256" key="4">
    <source>
        <dbReference type="ARBA" id="ARBA00022630"/>
    </source>
</evidence>
<evidence type="ECO:0000256" key="3">
    <source>
        <dbReference type="ARBA" id="ARBA00014046"/>
    </source>
</evidence>
<comment type="similarity">
    <text evidence="10">Belongs to the DNA photolyase family.</text>
</comment>
<feature type="domain" description="Photolyase/cryptochrome alpha/beta" evidence="11">
    <location>
        <begin position="1"/>
        <end position="129"/>
    </location>
</feature>
<dbReference type="PANTHER" id="PTHR11455:SF9">
    <property type="entry name" value="CRYPTOCHROME CIRCADIAN CLOCK 5 ISOFORM X1"/>
    <property type="match status" value="1"/>
</dbReference>
<feature type="binding site" evidence="8">
    <location>
        <begin position="262"/>
        <end position="269"/>
    </location>
    <ligand>
        <name>FAD</name>
        <dbReference type="ChEBI" id="CHEBI:57692"/>
    </ligand>
</feature>
<evidence type="ECO:0000313" key="12">
    <source>
        <dbReference type="EMBL" id="PFG72869.1"/>
    </source>
</evidence>
<dbReference type="Proteomes" id="UP000223071">
    <property type="component" value="Unassembled WGS sequence"/>
</dbReference>
<dbReference type="PROSITE" id="PS00394">
    <property type="entry name" value="DNA_PHOTOLYASES_1_1"/>
    <property type="match status" value="1"/>
</dbReference>
<dbReference type="PRINTS" id="PR00147">
    <property type="entry name" value="DNAPHOTLYASE"/>
</dbReference>
<keyword evidence="6 10" id="KW-0157">Chromophore</keyword>
<feature type="site" description="Electron transfer via tryptophanyl radical" evidence="9">
    <location>
        <position position="369"/>
    </location>
</feature>
<keyword evidence="4 8" id="KW-0285">Flavoprotein</keyword>
<evidence type="ECO:0000256" key="5">
    <source>
        <dbReference type="ARBA" id="ARBA00022827"/>
    </source>
</evidence>
<dbReference type="RefSeq" id="WP_098502369.1">
    <property type="nucleotide sequence ID" value="NZ_PDJQ01000001.1"/>
</dbReference>
<evidence type="ECO:0000256" key="8">
    <source>
        <dbReference type="PIRSR" id="PIRSR602081-1"/>
    </source>
</evidence>
<feature type="binding site" evidence="8">
    <location>
        <begin position="228"/>
        <end position="232"/>
    </location>
    <ligand>
        <name>FAD</name>
        <dbReference type="ChEBI" id="CHEBI:57692"/>
    </ligand>
</feature>
<evidence type="ECO:0000259" key="11">
    <source>
        <dbReference type="PROSITE" id="PS51645"/>
    </source>
</evidence>
<dbReference type="InterPro" id="IPR005101">
    <property type="entry name" value="Cryptochr/Photolyase_FAD-bd"/>
</dbReference>
<keyword evidence="5 8" id="KW-0274">FAD</keyword>
<dbReference type="GO" id="GO:0000719">
    <property type="term" value="P:photoreactive repair"/>
    <property type="evidence" value="ECO:0007669"/>
    <property type="project" value="UniProtKB-ARBA"/>
</dbReference>
<dbReference type="SUPFAM" id="SSF52425">
    <property type="entry name" value="Cryptochrome/photolyase, N-terminal domain"/>
    <property type="match status" value="1"/>
</dbReference>
<gene>
    <name evidence="12" type="ORF">A9A59_0061</name>
</gene>
<dbReference type="InterPro" id="IPR018394">
    <property type="entry name" value="DNA_photolyase_1_CS_C"/>
</dbReference>
<comment type="caution">
    <text evidence="12">The sequence shown here is derived from an EMBL/GenBank/DDBJ whole genome shotgun (WGS) entry which is preliminary data.</text>
</comment>
<evidence type="ECO:0000256" key="7">
    <source>
        <dbReference type="ARBA" id="ARBA00033999"/>
    </source>
</evidence>
<reference evidence="12 13" key="1">
    <citation type="submission" date="2017-09" db="EMBL/GenBank/DDBJ databases">
        <title>Sequencing the genomes of two abundant thermophiles in Great Basin hot springs: Thermocrinis jamiesonii and novel Chloroflexi Thermoflexus hugenholtzii.</title>
        <authorList>
            <person name="Hedlund B."/>
        </authorList>
    </citation>
    <scope>NUCLEOTIDE SEQUENCE [LARGE SCALE GENOMIC DNA]</scope>
    <source>
        <strain evidence="12 13">G233</strain>
    </source>
</reference>
<dbReference type="GO" id="GO:0003904">
    <property type="term" value="F:deoxyribodipyrimidine photo-lyase activity"/>
    <property type="evidence" value="ECO:0007669"/>
    <property type="project" value="UniProtKB-EC"/>
</dbReference>
<proteinExistence type="inferred from homology"/>
<accession>A0A2A9HDI9</accession>
<dbReference type="Gene3D" id="1.10.579.10">
    <property type="entry name" value="DNA Cyclobutane Dipyrimidine Photolyase, subunit A, domain 3"/>
    <property type="match status" value="1"/>
</dbReference>
<evidence type="ECO:0000313" key="13">
    <source>
        <dbReference type="Proteomes" id="UP000223071"/>
    </source>
</evidence>
<dbReference type="PROSITE" id="PS00691">
    <property type="entry name" value="DNA_PHOTOLYASES_1_2"/>
    <property type="match status" value="1"/>
</dbReference>
<dbReference type="InterPro" id="IPR006050">
    <property type="entry name" value="DNA_photolyase_N"/>
</dbReference>
<organism evidence="12 13">
    <name type="scientific">Tepidiforma thermophila (strain KCTC 52669 / CGMCC 1.13589 / G233)</name>
    <dbReference type="NCBI Taxonomy" id="2761530"/>
    <lineage>
        <taxon>Bacteria</taxon>
        <taxon>Bacillati</taxon>
        <taxon>Chloroflexota</taxon>
        <taxon>Tepidiformia</taxon>
        <taxon>Tepidiformales</taxon>
        <taxon>Tepidiformaceae</taxon>
        <taxon>Tepidiforma</taxon>
    </lineage>
</organism>
<dbReference type="GO" id="GO:0009416">
    <property type="term" value="P:response to light stimulus"/>
    <property type="evidence" value="ECO:0007669"/>
    <property type="project" value="TreeGrafter"/>
</dbReference>
<feature type="binding site" evidence="8">
    <location>
        <position position="216"/>
    </location>
    <ligand>
        <name>FAD</name>
        <dbReference type="ChEBI" id="CHEBI:57692"/>
    </ligand>
</feature>
<evidence type="ECO:0000256" key="6">
    <source>
        <dbReference type="ARBA" id="ARBA00022991"/>
    </source>
</evidence>
<name>A0A2A9HDI9_TEPT2</name>
<evidence type="ECO:0000256" key="2">
    <source>
        <dbReference type="ARBA" id="ARBA00013149"/>
    </source>
</evidence>
<dbReference type="EC" id="4.1.99.3" evidence="2"/>
<dbReference type="Pfam" id="PF00875">
    <property type="entry name" value="DNA_photolyase"/>
    <property type="match status" value="1"/>
</dbReference>
<evidence type="ECO:0000256" key="10">
    <source>
        <dbReference type="RuleBase" id="RU004182"/>
    </source>
</evidence>
<comment type="cofactor">
    <cofactor evidence="8">
        <name>FAD</name>
        <dbReference type="ChEBI" id="CHEBI:57692"/>
    </cofactor>
    <text evidence="8">Binds 1 FAD per subunit.</text>
</comment>
<dbReference type="Gene3D" id="1.25.40.80">
    <property type="match status" value="1"/>
</dbReference>
<comment type="catalytic activity">
    <reaction evidence="7">
        <text>cyclobutadipyrimidine (in DNA) = 2 pyrimidine residues (in DNA).</text>
        <dbReference type="EC" id="4.1.99.3"/>
    </reaction>
</comment>
<dbReference type="AlphaFoldDB" id="A0A2A9HDI9"/>
<evidence type="ECO:0000256" key="1">
    <source>
        <dbReference type="ARBA" id="ARBA00001932"/>
    </source>
</evidence>
<dbReference type="GO" id="GO:0071949">
    <property type="term" value="F:FAD binding"/>
    <property type="evidence" value="ECO:0007669"/>
    <property type="project" value="TreeGrafter"/>
</dbReference>
<dbReference type="PANTHER" id="PTHR11455">
    <property type="entry name" value="CRYPTOCHROME"/>
    <property type="match status" value="1"/>
</dbReference>
<sequence>MPGVLWFRRDLRLHDHPALHAAIEAGPVAPLFVLDQPLLRGRWSSSNRTAFLLASLRELDAALSERGARLHVRFGRPADVVPRFAAEIGASDVFVSRDYSPYARRRDAAVARALEAAGIRFHARRGTLVHEPEDVRGAAGQPLSVFTPFFRAWSALPLRAVLPAPGRIPCAAAEPGHIPGLSDLGLPPAVDALPPAGEAAARGRLERFLAGPVCAYAATRDRLDLAGTSRISQDLHLGLLSPLEVVTRARAAPCDAGKFIAEVAWREFYHHILWHHPRVLREPFQPAFAAIPWRDAPADFEAWAAGRTGYPIVDAAMRELLATGYMHNRARMIVASFLTKDLLLDWRLGEAHFMRHLVDGDVANNDGGWQWAASVGTDAQPYFRIFNPVAQSKKFDPEGAFIRRWLPELRRVPDRYLHEPWTMPADVQHAAGCIIGRDYPAPIIDHHAARARALAVFEAARRAASSPAGR</sequence>
<dbReference type="Gene3D" id="3.40.50.620">
    <property type="entry name" value="HUPs"/>
    <property type="match status" value="1"/>
</dbReference>
<dbReference type="InterPro" id="IPR036155">
    <property type="entry name" value="Crypto/Photolyase_N_sf"/>
</dbReference>
<dbReference type="GO" id="GO:0003677">
    <property type="term" value="F:DNA binding"/>
    <property type="evidence" value="ECO:0007669"/>
    <property type="project" value="TreeGrafter"/>
</dbReference>
<dbReference type="InterPro" id="IPR036134">
    <property type="entry name" value="Crypto/Photolyase_FAD-like_sf"/>
</dbReference>
<dbReference type="Pfam" id="PF03441">
    <property type="entry name" value="FAD_binding_7"/>
    <property type="match status" value="1"/>
</dbReference>
<comment type="cofactor">
    <cofactor evidence="1">
        <name>(6R)-5,10-methylene-5,6,7,8-tetrahydrofolate</name>
        <dbReference type="ChEBI" id="CHEBI:15636"/>
    </cofactor>
</comment>
<dbReference type="InterPro" id="IPR014729">
    <property type="entry name" value="Rossmann-like_a/b/a_fold"/>
</dbReference>